<dbReference type="PANTHER" id="PTHR47978">
    <property type="match status" value="1"/>
</dbReference>
<dbReference type="KEGG" id="vnx:VNE69_08147"/>
<name>A0AAX4JEI2_9MICR</name>
<dbReference type="EMBL" id="CP142733">
    <property type="protein sequence ID" value="WUR04392.1"/>
    <property type="molecule type" value="Genomic_DNA"/>
</dbReference>
<dbReference type="InterPro" id="IPR005225">
    <property type="entry name" value="Small_GTP-bd"/>
</dbReference>
<dbReference type="GeneID" id="90542223"/>
<dbReference type="Proteomes" id="UP001334084">
    <property type="component" value="Chromosome 8"/>
</dbReference>
<dbReference type="SMART" id="SM00176">
    <property type="entry name" value="RAN"/>
    <property type="match status" value="1"/>
</dbReference>
<dbReference type="SMART" id="SM00174">
    <property type="entry name" value="RHO"/>
    <property type="match status" value="1"/>
</dbReference>
<dbReference type="Pfam" id="PF00071">
    <property type="entry name" value="Ras"/>
    <property type="match status" value="1"/>
</dbReference>
<dbReference type="PROSITE" id="PS51419">
    <property type="entry name" value="RAB"/>
    <property type="match status" value="1"/>
</dbReference>
<protein>
    <submittedName>
        <fullName evidence="2">Rab GTPase</fullName>
    </submittedName>
</protein>
<dbReference type="PRINTS" id="PR00449">
    <property type="entry name" value="RASTRNSFRMNG"/>
</dbReference>
<accession>A0AAX4JEI2</accession>
<dbReference type="Gene3D" id="3.40.50.300">
    <property type="entry name" value="P-loop containing nucleotide triphosphate hydrolases"/>
    <property type="match status" value="1"/>
</dbReference>
<gene>
    <name evidence="2" type="ORF">VNE69_08147</name>
</gene>
<evidence type="ECO:0000313" key="2">
    <source>
        <dbReference type="EMBL" id="WUR04392.1"/>
    </source>
</evidence>
<keyword evidence="3" id="KW-1185">Reference proteome</keyword>
<dbReference type="NCBIfam" id="TIGR00231">
    <property type="entry name" value="small_GTP"/>
    <property type="match status" value="1"/>
</dbReference>
<dbReference type="RefSeq" id="XP_065330537.1">
    <property type="nucleotide sequence ID" value="XM_065474465.1"/>
</dbReference>
<dbReference type="GO" id="GO:0005525">
    <property type="term" value="F:GTP binding"/>
    <property type="evidence" value="ECO:0007669"/>
    <property type="project" value="InterPro"/>
</dbReference>
<dbReference type="CDD" id="cd00154">
    <property type="entry name" value="Rab"/>
    <property type="match status" value="1"/>
</dbReference>
<dbReference type="AlphaFoldDB" id="A0AAX4JEI2"/>
<dbReference type="FunFam" id="3.40.50.300:FF:001462">
    <property type="entry name" value="Small GTP-binding protein, putative"/>
    <property type="match status" value="1"/>
</dbReference>
<dbReference type="SUPFAM" id="SSF52540">
    <property type="entry name" value="P-loop containing nucleoside triphosphate hydrolases"/>
    <property type="match status" value="1"/>
</dbReference>
<dbReference type="SMART" id="SM00173">
    <property type="entry name" value="RAS"/>
    <property type="match status" value="1"/>
</dbReference>
<organism evidence="2 3">
    <name type="scientific">Vairimorpha necatrix</name>
    <dbReference type="NCBI Taxonomy" id="6039"/>
    <lineage>
        <taxon>Eukaryota</taxon>
        <taxon>Fungi</taxon>
        <taxon>Fungi incertae sedis</taxon>
        <taxon>Microsporidia</taxon>
        <taxon>Nosematidae</taxon>
        <taxon>Vairimorpha</taxon>
    </lineage>
</organism>
<evidence type="ECO:0000313" key="3">
    <source>
        <dbReference type="Proteomes" id="UP001334084"/>
    </source>
</evidence>
<sequence length="190" mass="21935">MSQAVDHKFKFILLGESNVGKTALLRKYKTDDFQESLMSTIGIDTITKKIFINKKPILLEIWDTAGQERFFSITKSYYRNADGIFLVFDLSVENTLKSVDRWYKTIENAEDVPIFLIGNKRDLISDSVHESIKSRLPGTMKYFSTSAKYGLNVSKIFEEMGKILLKKNKKKKTVNEKIVLNKKSKRRTCC</sequence>
<dbReference type="InterPro" id="IPR027417">
    <property type="entry name" value="P-loop_NTPase"/>
</dbReference>
<dbReference type="PROSITE" id="PS51421">
    <property type="entry name" value="RAS"/>
    <property type="match status" value="1"/>
</dbReference>
<dbReference type="GO" id="GO:0003924">
    <property type="term" value="F:GTPase activity"/>
    <property type="evidence" value="ECO:0007669"/>
    <property type="project" value="InterPro"/>
</dbReference>
<keyword evidence="1" id="KW-0547">Nucleotide-binding</keyword>
<dbReference type="InterPro" id="IPR001806">
    <property type="entry name" value="Small_GTPase"/>
</dbReference>
<proteinExistence type="predicted"/>
<evidence type="ECO:0000256" key="1">
    <source>
        <dbReference type="ARBA" id="ARBA00022741"/>
    </source>
</evidence>
<dbReference type="SMART" id="SM00175">
    <property type="entry name" value="RAB"/>
    <property type="match status" value="1"/>
</dbReference>
<reference evidence="2" key="1">
    <citation type="journal article" date="2024" name="BMC Genomics">
        <title>Functional annotation of a divergent genome using sequence and structure-based similarity.</title>
        <authorList>
            <person name="Svedberg D."/>
            <person name="Winiger R.R."/>
            <person name="Berg A."/>
            <person name="Sharma H."/>
            <person name="Tellgren-Roth C."/>
            <person name="Debrunner-Vossbrinck B.A."/>
            <person name="Vossbrinck C.R."/>
            <person name="Barandun J."/>
        </authorList>
    </citation>
    <scope>NUCLEOTIDE SEQUENCE</scope>
    <source>
        <strain evidence="2">Illinois isolate</strain>
    </source>
</reference>